<dbReference type="InterPro" id="IPR001841">
    <property type="entry name" value="Znf_RING"/>
</dbReference>
<dbReference type="InterPro" id="IPR003649">
    <property type="entry name" value="Bbox_C"/>
</dbReference>
<protein>
    <recommendedName>
        <fullName evidence="3">RING-type E3 ubiquitin transferase</fullName>
        <ecNumber evidence="3">2.3.2.27</ecNumber>
    </recommendedName>
</protein>
<feature type="binding site" evidence="12">
    <location>
        <position position="454"/>
    </location>
    <ligand>
        <name>GTP</name>
        <dbReference type="ChEBI" id="CHEBI:37565"/>
    </ligand>
</feature>
<dbReference type="Proteomes" id="UP000747542">
    <property type="component" value="Unassembled WGS sequence"/>
</dbReference>
<dbReference type="GO" id="GO:0016192">
    <property type="term" value="P:vesicle-mediated transport"/>
    <property type="evidence" value="ECO:0007669"/>
    <property type="project" value="UniProtKB-ARBA"/>
</dbReference>
<dbReference type="AlphaFoldDB" id="A0A8J5N5J2"/>
<feature type="binding site" evidence="12">
    <location>
        <begin position="408"/>
        <end position="415"/>
    </location>
    <ligand>
        <name>GTP</name>
        <dbReference type="ChEBI" id="CHEBI:37565"/>
    </ligand>
</feature>
<evidence type="ECO:0000256" key="2">
    <source>
        <dbReference type="ARBA" id="ARBA00004906"/>
    </source>
</evidence>
<dbReference type="PANTHER" id="PTHR11711">
    <property type="entry name" value="ADP RIBOSYLATION FACTOR-RELATED"/>
    <property type="match status" value="1"/>
</dbReference>
<dbReference type="SUPFAM" id="SSF57850">
    <property type="entry name" value="RING/U-box"/>
    <property type="match status" value="1"/>
</dbReference>
<comment type="pathway">
    <text evidence="2">Protein modification; protein ubiquitination.</text>
</comment>
<feature type="binding site" evidence="13">
    <location>
        <position position="432"/>
    </location>
    <ligand>
        <name>Mg(2+)</name>
        <dbReference type="ChEBI" id="CHEBI:18420"/>
    </ligand>
</feature>
<dbReference type="SMART" id="SM00184">
    <property type="entry name" value="RING"/>
    <property type="match status" value="1"/>
</dbReference>
<keyword evidence="9" id="KW-0862">Zinc</keyword>
<dbReference type="PROSITE" id="PS50089">
    <property type="entry name" value="ZF_RING_2"/>
    <property type="match status" value="1"/>
</dbReference>
<evidence type="ECO:0000256" key="14">
    <source>
        <dbReference type="PROSITE-ProRule" id="PRU00024"/>
    </source>
</evidence>
<dbReference type="PROSITE" id="PS50119">
    <property type="entry name" value="ZF_BBOX"/>
    <property type="match status" value="1"/>
</dbReference>
<comment type="similarity">
    <text evidence="11">In the C-terminal section; belongs to the small GTPase superfamily. Arf family.</text>
</comment>
<evidence type="ECO:0000256" key="6">
    <source>
        <dbReference type="ARBA" id="ARBA00022741"/>
    </source>
</evidence>
<evidence type="ECO:0000256" key="12">
    <source>
        <dbReference type="PIRSR" id="PIRSR606689-1"/>
    </source>
</evidence>
<keyword evidence="8" id="KW-0833">Ubl conjugation pathway</keyword>
<reference evidence="19" key="1">
    <citation type="journal article" date="2021" name="Sci. Adv.">
        <title>The American lobster genome reveals insights on longevity, neural, and immune adaptations.</title>
        <authorList>
            <person name="Polinski J.M."/>
            <person name="Zimin A.V."/>
            <person name="Clark K.F."/>
            <person name="Kohn A.B."/>
            <person name="Sadowski N."/>
            <person name="Timp W."/>
            <person name="Ptitsyn A."/>
            <person name="Khanna P."/>
            <person name="Romanova D.Y."/>
            <person name="Williams P."/>
            <person name="Greenwood S.J."/>
            <person name="Moroz L.L."/>
            <person name="Walt D.R."/>
            <person name="Bodnar A.G."/>
        </authorList>
    </citation>
    <scope>NUCLEOTIDE SEQUENCE</scope>
    <source>
        <strain evidence="19">GMGI-L3</strain>
    </source>
</reference>
<accession>A0A8J5N5J2</accession>
<feature type="coiled-coil region" evidence="15">
    <location>
        <begin position="244"/>
        <end position="299"/>
    </location>
</feature>
<dbReference type="GO" id="GO:0051649">
    <property type="term" value="P:establishment of localization in cell"/>
    <property type="evidence" value="ECO:0007669"/>
    <property type="project" value="UniProtKB-ARBA"/>
</dbReference>
<dbReference type="InterPro" id="IPR017907">
    <property type="entry name" value="Znf_RING_CS"/>
</dbReference>
<evidence type="ECO:0000259" key="16">
    <source>
        <dbReference type="PROSITE" id="PS50089"/>
    </source>
</evidence>
<dbReference type="SMART" id="SM00336">
    <property type="entry name" value="BBOX"/>
    <property type="match status" value="2"/>
</dbReference>
<keyword evidence="6 12" id="KW-0547">Nucleotide-binding</keyword>
<dbReference type="SMART" id="SM00177">
    <property type="entry name" value="ARF"/>
    <property type="match status" value="1"/>
</dbReference>
<evidence type="ECO:0000256" key="11">
    <source>
        <dbReference type="ARBA" id="ARBA00061142"/>
    </source>
</evidence>
<evidence type="ECO:0000259" key="17">
    <source>
        <dbReference type="PROSITE" id="PS50119"/>
    </source>
</evidence>
<dbReference type="CDD" id="cd19773">
    <property type="entry name" value="Bbox2_TRIM23_C-IX_rpt1"/>
    <property type="match status" value="1"/>
</dbReference>
<comment type="catalytic activity">
    <reaction evidence="1">
        <text>S-ubiquitinyl-[E2 ubiquitin-conjugating enzyme]-L-cysteine + [acceptor protein]-L-lysine = [E2 ubiquitin-conjugating enzyme]-L-cysteine + N(6)-ubiquitinyl-[acceptor protein]-L-lysine.</text>
        <dbReference type="EC" id="2.3.2.27"/>
    </reaction>
</comment>
<evidence type="ECO:0000256" key="4">
    <source>
        <dbReference type="ARBA" id="ARBA00022679"/>
    </source>
</evidence>
<dbReference type="FunFam" id="3.40.50.300:FF:000486">
    <property type="entry name" value="E3 ubiquitin-protein ligase TRIM23"/>
    <property type="match status" value="1"/>
</dbReference>
<feature type="domain" description="B box-type" evidence="17">
    <location>
        <begin position="126"/>
        <end position="172"/>
    </location>
</feature>
<dbReference type="SUPFAM" id="SSF57845">
    <property type="entry name" value="B-box zinc-binding domain"/>
    <property type="match status" value="1"/>
</dbReference>
<keyword evidence="7 14" id="KW-0863">Zinc-finger</keyword>
<evidence type="ECO:0000256" key="10">
    <source>
        <dbReference type="ARBA" id="ARBA00023134"/>
    </source>
</evidence>
<dbReference type="Gene3D" id="3.40.50.300">
    <property type="entry name" value="P-loop containing nucleotide triphosphate hydrolases"/>
    <property type="match status" value="1"/>
</dbReference>
<organism evidence="19 20">
    <name type="scientific">Homarus americanus</name>
    <name type="common">American lobster</name>
    <dbReference type="NCBI Taxonomy" id="6706"/>
    <lineage>
        <taxon>Eukaryota</taxon>
        <taxon>Metazoa</taxon>
        <taxon>Ecdysozoa</taxon>
        <taxon>Arthropoda</taxon>
        <taxon>Crustacea</taxon>
        <taxon>Multicrustacea</taxon>
        <taxon>Malacostraca</taxon>
        <taxon>Eumalacostraca</taxon>
        <taxon>Eucarida</taxon>
        <taxon>Decapoda</taxon>
        <taxon>Pleocyemata</taxon>
        <taxon>Astacidea</taxon>
        <taxon>Nephropoidea</taxon>
        <taxon>Nephropidae</taxon>
        <taxon>Homarus</taxon>
    </lineage>
</organism>
<keyword evidence="4" id="KW-0808">Transferase</keyword>
<keyword evidence="5 13" id="KW-0479">Metal-binding</keyword>
<feature type="domain" description="RING-type" evidence="16">
    <location>
        <begin position="36"/>
        <end position="81"/>
    </location>
</feature>
<keyword evidence="13" id="KW-0460">Magnesium</keyword>
<dbReference type="InterPro" id="IPR005225">
    <property type="entry name" value="Small_GTP-bd"/>
</dbReference>
<dbReference type="Pfam" id="PF00025">
    <property type="entry name" value="Arf"/>
    <property type="match status" value="1"/>
</dbReference>
<dbReference type="PRINTS" id="PR00328">
    <property type="entry name" value="SAR1GTPBP"/>
</dbReference>
<feature type="domain" description="C2H2-type" evidence="18">
    <location>
        <begin position="149"/>
        <end position="176"/>
    </location>
</feature>
<dbReference type="InterPro" id="IPR013083">
    <property type="entry name" value="Znf_RING/FYVE/PHD"/>
</dbReference>
<dbReference type="SMART" id="SM00502">
    <property type="entry name" value="BBC"/>
    <property type="match status" value="1"/>
</dbReference>
<dbReference type="SUPFAM" id="SSF52540">
    <property type="entry name" value="P-loop containing nucleoside triphosphate hydrolases"/>
    <property type="match status" value="1"/>
</dbReference>
<keyword evidence="10 12" id="KW-0342">GTP-binding</keyword>
<evidence type="ECO:0000313" key="20">
    <source>
        <dbReference type="Proteomes" id="UP000747542"/>
    </source>
</evidence>
<gene>
    <name evidence="19" type="primary">Trim23-L</name>
    <name evidence="19" type="ORF">Hamer_G008703</name>
</gene>
<dbReference type="GO" id="GO:0003924">
    <property type="term" value="F:GTPase activity"/>
    <property type="evidence" value="ECO:0007669"/>
    <property type="project" value="InterPro"/>
</dbReference>
<evidence type="ECO:0000313" key="19">
    <source>
        <dbReference type="EMBL" id="KAG7173168.1"/>
    </source>
</evidence>
<dbReference type="CDD" id="cd19774">
    <property type="entry name" value="Bbox2_TRIM23_C-IX_rpt2"/>
    <property type="match status" value="1"/>
</dbReference>
<proteinExistence type="inferred from homology"/>
<dbReference type="InterPro" id="IPR000315">
    <property type="entry name" value="Znf_B-box"/>
</dbReference>
<dbReference type="Gene3D" id="3.30.40.10">
    <property type="entry name" value="Zinc/RING finger domain, C3HC4 (zinc finger)"/>
    <property type="match status" value="1"/>
</dbReference>
<evidence type="ECO:0000256" key="13">
    <source>
        <dbReference type="PIRSR" id="PIRSR606689-2"/>
    </source>
</evidence>
<dbReference type="PROSITE" id="PS51417">
    <property type="entry name" value="ARF"/>
    <property type="match status" value="1"/>
</dbReference>
<name>A0A8J5N5J2_HOMAM</name>
<dbReference type="GO" id="GO:0061630">
    <property type="term" value="F:ubiquitin protein ligase activity"/>
    <property type="evidence" value="ECO:0007669"/>
    <property type="project" value="UniProtKB-EC"/>
</dbReference>
<dbReference type="InterPro" id="IPR027417">
    <property type="entry name" value="P-loop_NTPase"/>
</dbReference>
<dbReference type="GO" id="GO:0005525">
    <property type="term" value="F:GTP binding"/>
    <property type="evidence" value="ECO:0007669"/>
    <property type="project" value="UniProtKB-KW"/>
</dbReference>
<comment type="caution">
    <text evidence="19">The sequence shown here is derived from an EMBL/GenBank/DDBJ whole genome shotgun (WGS) entry which is preliminary data.</text>
</comment>
<evidence type="ECO:0000256" key="9">
    <source>
        <dbReference type="ARBA" id="ARBA00022833"/>
    </source>
</evidence>
<dbReference type="InterPro" id="IPR013087">
    <property type="entry name" value="Znf_C2H2_type"/>
</dbReference>
<dbReference type="EMBL" id="JAHLQT010010178">
    <property type="protein sequence ID" value="KAG7173168.1"/>
    <property type="molecule type" value="Genomic_DNA"/>
</dbReference>
<dbReference type="PROSITE" id="PS00518">
    <property type="entry name" value="ZF_RING_1"/>
    <property type="match status" value="1"/>
</dbReference>
<dbReference type="Gene3D" id="3.30.160.60">
    <property type="entry name" value="Classic Zinc Finger"/>
    <property type="match status" value="1"/>
</dbReference>
<keyword evidence="15" id="KW-0175">Coiled coil</keyword>
<dbReference type="SMART" id="SM00178">
    <property type="entry name" value="SAR"/>
    <property type="match status" value="1"/>
</dbReference>
<evidence type="ECO:0000256" key="15">
    <source>
        <dbReference type="SAM" id="Coils"/>
    </source>
</evidence>
<evidence type="ECO:0000256" key="7">
    <source>
        <dbReference type="ARBA" id="ARBA00022771"/>
    </source>
</evidence>
<keyword evidence="20" id="KW-1185">Reference proteome</keyword>
<dbReference type="NCBIfam" id="TIGR00231">
    <property type="entry name" value="small_GTP"/>
    <property type="match status" value="1"/>
</dbReference>
<dbReference type="EC" id="2.3.2.27" evidence="3"/>
<dbReference type="CDD" id="cd00878">
    <property type="entry name" value="Arf_Arl"/>
    <property type="match status" value="1"/>
</dbReference>
<dbReference type="SMART" id="SM00175">
    <property type="entry name" value="RAB"/>
    <property type="match status" value="1"/>
</dbReference>
<sequence length="576" mass="64382">MANEALMSAALARSQSFHTFNTPQTSVNKSGNNLECRVCEDGFSLGGDKVPRLLFCGHTLCHACLLRLPTHDNNIHCPFDRQPTPIGASGVWGLKKNFALLELLERLSLSRSDAVLLPEVLIKQRELGISCDEDEEHLAVLYCTVCASHLCLECSERTHATRTLHKHKRIPLSEKPREKPRCADHSFHPVEFVCLEEGCHAAPLMCFICKDYKHTKHKHILLEQEAERIRSTINTAIQHIKRVAQELTDSAHKLESVARQLEGSQNDTGPAEIDTGGTAEEARARVKQYFAQLRDQLNRQETQAMTVLDAHIRERLCSIRQQQEDMTTLLSQMVAVVVDGERAIQQDDGRLIMASQDLSARLAHVTSQEQQLAQLASLVPDPAIPITFTKDNRIHIGARIEMRVVTLGLDGAGKTSILFKLKQDEFVSTIPTIGFNVETIEYKNFKFTVWDVGGQPKLRPLWRHYYFNTQAVIFVVDATDVDRLPEAQSELTKLMTERELKDASLLIFANKEASLCNCEQALGMAALTDSLGVHKLCLGRSWHIQPCDAQSGTGLHQGLDWLARQLVPSEVLNSAG</sequence>
<dbReference type="FunFam" id="3.30.40.10:FF:000130">
    <property type="entry name" value="E3 ubiquitin-protein ligase TRIM23"/>
    <property type="match status" value="1"/>
</dbReference>
<evidence type="ECO:0000256" key="1">
    <source>
        <dbReference type="ARBA" id="ARBA00000900"/>
    </source>
</evidence>
<dbReference type="InterPro" id="IPR006689">
    <property type="entry name" value="Small_GTPase_ARF/SAR"/>
</dbReference>
<feature type="binding site" evidence="13">
    <location>
        <position position="415"/>
    </location>
    <ligand>
        <name>Mg(2+)</name>
        <dbReference type="ChEBI" id="CHEBI:18420"/>
    </ligand>
</feature>
<dbReference type="PROSITE" id="PS50157">
    <property type="entry name" value="ZINC_FINGER_C2H2_2"/>
    <property type="match status" value="1"/>
</dbReference>
<evidence type="ECO:0000256" key="5">
    <source>
        <dbReference type="ARBA" id="ARBA00022723"/>
    </source>
</evidence>
<dbReference type="InterPro" id="IPR024156">
    <property type="entry name" value="Small_GTPase_ARF"/>
</dbReference>
<evidence type="ECO:0000256" key="8">
    <source>
        <dbReference type="ARBA" id="ARBA00022786"/>
    </source>
</evidence>
<dbReference type="GO" id="GO:0008270">
    <property type="term" value="F:zinc ion binding"/>
    <property type="evidence" value="ECO:0007669"/>
    <property type="project" value="UniProtKB-KW"/>
</dbReference>
<evidence type="ECO:0000256" key="3">
    <source>
        <dbReference type="ARBA" id="ARBA00012483"/>
    </source>
</evidence>
<evidence type="ECO:0000259" key="18">
    <source>
        <dbReference type="PROSITE" id="PS50157"/>
    </source>
</evidence>